<keyword evidence="4" id="KW-1015">Disulfide bond</keyword>
<feature type="domain" description="Ig-like" evidence="7">
    <location>
        <begin position="310"/>
        <end position="387"/>
    </location>
</feature>
<dbReference type="Pfam" id="PF13855">
    <property type="entry name" value="LRR_8"/>
    <property type="match status" value="2"/>
</dbReference>
<dbReference type="InterPro" id="IPR013783">
    <property type="entry name" value="Ig-like_fold"/>
</dbReference>
<dbReference type="Gene3D" id="3.80.10.10">
    <property type="entry name" value="Ribonuclease Inhibitor"/>
    <property type="match status" value="2"/>
</dbReference>
<dbReference type="SMART" id="SM00369">
    <property type="entry name" value="LRR_TYP"/>
    <property type="match status" value="5"/>
</dbReference>
<evidence type="ECO:0000259" key="7">
    <source>
        <dbReference type="PROSITE" id="PS50835"/>
    </source>
</evidence>
<dbReference type="PANTHER" id="PTHR24366">
    <property type="entry name" value="IG(IMMUNOGLOBULIN) AND LRR(LEUCINE RICH REPEAT) DOMAINS"/>
    <property type="match status" value="1"/>
</dbReference>
<comment type="caution">
    <text evidence="8">The sequence shown here is derived from an EMBL/GenBank/DDBJ whole genome shotgun (WGS) entry which is preliminary data.</text>
</comment>
<name>A0A8S1DDC0_9INSE</name>
<dbReference type="SUPFAM" id="SSF52058">
    <property type="entry name" value="L domain-like"/>
    <property type="match status" value="1"/>
</dbReference>
<keyword evidence="5" id="KW-0812">Transmembrane</keyword>
<evidence type="ECO:0000313" key="9">
    <source>
        <dbReference type="Proteomes" id="UP000494165"/>
    </source>
</evidence>
<evidence type="ECO:0000256" key="2">
    <source>
        <dbReference type="ARBA" id="ARBA00022729"/>
    </source>
</evidence>
<feature type="transmembrane region" description="Helical" evidence="5">
    <location>
        <begin position="486"/>
        <end position="509"/>
    </location>
</feature>
<dbReference type="InterPro" id="IPR036179">
    <property type="entry name" value="Ig-like_dom_sf"/>
</dbReference>
<organism evidence="8 9">
    <name type="scientific">Cloeon dipterum</name>
    <dbReference type="NCBI Taxonomy" id="197152"/>
    <lineage>
        <taxon>Eukaryota</taxon>
        <taxon>Metazoa</taxon>
        <taxon>Ecdysozoa</taxon>
        <taxon>Arthropoda</taxon>
        <taxon>Hexapoda</taxon>
        <taxon>Insecta</taxon>
        <taxon>Pterygota</taxon>
        <taxon>Palaeoptera</taxon>
        <taxon>Ephemeroptera</taxon>
        <taxon>Pisciforma</taxon>
        <taxon>Baetidae</taxon>
        <taxon>Cloeon</taxon>
    </lineage>
</organism>
<feature type="signal peptide" evidence="6">
    <location>
        <begin position="1"/>
        <end position="18"/>
    </location>
</feature>
<dbReference type="PANTHER" id="PTHR24366:SF170">
    <property type="entry name" value="RE50361P"/>
    <property type="match status" value="1"/>
</dbReference>
<dbReference type="SUPFAM" id="SSF48726">
    <property type="entry name" value="Immunoglobulin"/>
    <property type="match status" value="1"/>
</dbReference>
<evidence type="ECO:0000256" key="4">
    <source>
        <dbReference type="ARBA" id="ARBA00023157"/>
    </source>
</evidence>
<evidence type="ECO:0000256" key="6">
    <source>
        <dbReference type="SAM" id="SignalP"/>
    </source>
</evidence>
<evidence type="ECO:0000256" key="5">
    <source>
        <dbReference type="SAM" id="Phobius"/>
    </source>
</evidence>
<evidence type="ECO:0000313" key="8">
    <source>
        <dbReference type="EMBL" id="CAB3380534.1"/>
    </source>
</evidence>
<feature type="chain" id="PRO_5035824757" description="Ig-like domain-containing protein" evidence="6">
    <location>
        <begin position="19"/>
        <end position="535"/>
    </location>
</feature>
<keyword evidence="1" id="KW-0433">Leucine-rich repeat</keyword>
<dbReference type="PROSITE" id="PS50835">
    <property type="entry name" value="IG_LIKE"/>
    <property type="match status" value="1"/>
</dbReference>
<keyword evidence="2 6" id="KW-0732">Signal</keyword>
<keyword evidence="5" id="KW-1133">Transmembrane helix</keyword>
<dbReference type="PROSITE" id="PS51450">
    <property type="entry name" value="LRR"/>
    <property type="match status" value="1"/>
</dbReference>
<proteinExistence type="predicted"/>
<dbReference type="InterPro" id="IPR003591">
    <property type="entry name" value="Leu-rich_rpt_typical-subtyp"/>
</dbReference>
<dbReference type="AlphaFoldDB" id="A0A8S1DDC0"/>
<dbReference type="OrthoDB" id="7303031at2759"/>
<dbReference type="Proteomes" id="UP000494165">
    <property type="component" value="Unassembled WGS sequence"/>
</dbReference>
<accession>A0A8S1DDC0</accession>
<dbReference type="SMART" id="SM00409">
    <property type="entry name" value="IG"/>
    <property type="match status" value="1"/>
</dbReference>
<dbReference type="InterPro" id="IPR003599">
    <property type="entry name" value="Ig_sub"/>
</dbReference>
<protein>
    <recommendedName>
        <fullName evidence="7">Ig-like domain-containing protein</fullName>
    </recommendedName>
</protein>
<sequence length="535" mass="57256">MWLPAGALLALLAVVSDACPGWTVDCPTLSVPNATEADILAINATLLCRLTMRKGHLHALPALEPAGHLRELDASENALRVLPPVLHFPALRTLNLSHNALTTLPINFLSASPCVTVLDVSYNQLAVVSAGVGLARRRTTHVSLAHNRIVRVDPGALENAVVSRTLDLSHNRLRRFPGDALRRARYLASFSVAFNCVRRLQRGETDDISVGSLDISGQLERIDADAFRNLPALENLTLTHSPGLRFIPADAFGDALPSLRFVNLSRNALLGFERPPFWTDVRVDASGNAFVCHCAHHWLNITCVEASCAPLVLPLLPETAAVALGGSLELRCVALGAERVRWLRADDGLASETSRLRLTHAGREAGGLFTCVASNAMGLARRSVRVSVKDPNVRLFVLSVSATFVTLAWNMSGAAPYVLRWGVDAAALDNASPTFPPAPRAHSYAVHGLRPATAYCFALSLDADVTLDRTCVTTAADGLVGVERSYAAIATLGLAAVAALAACVALCVINARPTRTVRRVELIESVDAAFFIELD</sequence>
<reference evidence="8 9" key="1">
    <citation type="submission" date="2020-04" db="EMBL/GenBank/DDBJ databases">
        <authorList>
            <person name="Alioto T."/>
            <person name="Alioto T."/>
            <person name="Gomez Garrido J."/>
        </authorList>
    </citation>
    <scope>NUCLEOTIDE SEQUENCE [LARGE SCALE GENOMIC DNA]</scope>
</reference>
<evidence type="ECO:0000256" key="1">
    <source>
        <dbReference type="ARBA" id="ARBA00022614"/>
    </source>
</evidence>
<evidence type="ECO:0000256" key="3">
    <source>
        <dbReference type="ARBA" id="ARBA00022737"/>
    </source>
</evidence>
<dbReference type="Gene3D" id="2.60.40.10">
    <property type="entry name" value="Immunoglobulins"/>
    <property type="match status" value="1"/>
</dbReference>
<dbReference type="EMBL" id="CADEPI010000211">
    <property type="protein sequence ID" value="CAB3380534.1"/>
    <property type="molecule type" value="Genomic_DNA"/>
</dbReference>
<keyword evidence="9" id="KW-1185">Reference proteome</keyword>
<gene>
    <name evidence="8" type="ORF">CLODIP_2_CD09651</name>
</gene>
<dbReference type="InterPro" id="IPR003598">
    <property type="entry name" value="Ig_sub2"/>
</dbReference>
<dbReference type="InterPro" id="IPR032675">
    <property type="entry name" value="LRR_dom_sf"/>
</dbReference>
<keyword evidence="3" id="KW-0677">Repeat</keyword>
<keyword evidence="5" id="KW-0472">Membrane</keyword>
<dbReference type="SMART" id="SM00408">
    <property type="entry name" value="IGc2"/>
    <property type="match status" value="1"/>
</dbReference>
<dbReference type="InterPro" id="IPR007110">
    <property type="entry name" value="Ig-like_dom"/>
</dbReference>
<dbReference type="InterPro" id="IPR001611">
    <property type="entry name" value="Leu-rich_rpt"/>
</dbReference>